<keyword evidence="2" id="KW-1185">Reference proteome</keyword>
<dbReference type="RefSeq" id="WP_018624367.1">
    <property type="nucleotide sequence ID" value="NZ_CP140158.1"/>
</dbReference>
<organism evidence="1 2">
    <name type="scientific">Kangiella aquimarina</name>
    <dbReference type="NCBI Taxonomy" id="261965"/>
    <lineage>
        <taxon>Bacteria</taxon>
        <taxon>Pseudomonadati</taxon>
        <taxon>Pseudomonadota</taxon>
        <taxon>Gammaproteobacteria</taxon>
        <taxon>Kangiellales</taxon>
        <taxon>Kangiellaceae</taxon>
        <taxon>Kangiella</taxon>
    </lineage>
</organism>
<evidence type="ECO:0000313" key="1">
    <source>
        <dbReference type="EMBL" id="WQG86327.1"/>
    </source>
</evidence>
<dbReference type="Proteomes" id="UP001324185">
    <property type="component" value="Chromosome"/>
</dbReference>
<name>A0ABZ0X6V0_9GAMM</name>
<evidence type="ECO:0000313" key="2">
    <source>
        <dbReference type="Proteomes" id="UP001324185"/>
    </source>
</evidence>
<protein>
    <submittedName>
        <fullName evidence="1">Uncharacterized protein</fullName>
    </submittedName>
</protein>
<accession>A0ABZ0X6V0</accession>
<proteinExistence type="predicted"/>
<sequence>MSKITISRDSGYADRVRKYKVICNGEEVAQVGNGETIEFETPPGEKEVYLKIDWCRSNKVTVSVPPGSEVKLNGGSSLRGGKVLLAVFYVLFMPSKYLWLQTN</sequence>
<reference evidence="1 2" key="1">
    <citation type="submission" date="2023-11" db="EMBL/GenBank/DDBJ databases">
        <title>MicrobeMod: A computational toolkit for identifying prokaryotic methylation and restriction-modification with nanopore sequencing.</title>
        <authorList>
            <person name="Crits-Christoph A."/>
            <person name="Kang S.C."/>
            <person name="Lee H."/>
            <person name="Ostrov N."/>
        </authorList>
    </citation>
    <scope>NUCLEOTIDE SEQUENCE [LARGE SCALE GENOMIC DNA]</scope>
    <source>
        <strain evidence="1 2">DSMZ 16071</strain>
    </source>
</reference>
<gene>
    <name evidence="1" type="ORF">SR900_05425</name>
</gene>
<dbReference type="EMBL" id="CP140158">
    <property type="protein sequence ID" value="WQG86327.1"/>
    <property type="molecule type" value="Genomic_DNA"/>
</dbReference>